<keyword evidence="3" id="KW-1185">Reference proteome</keyword>
<dbReference type="SUPFAM" id="SSF56784">
    <property type="entry name" value="HAD-like"/>
    <property type="match status" value="1"/>
</dbReference>
<dbReference type="EMBL" id="RAHG01000005">
    <property type="protein sequence ID" value="RJT12945.1"/>
    <property type="molecule type" value="Genomic_DNA"/>
</dbReference>
<dbReference type="InterPro" id="IPR023214">
    <property type="entry name" value="HAD_sf"/>
</dbReference>
<dbReference type="Gene3D" id="3.40.50.1000">
    <property type="entry name" value="HAD superfamily/HAD-like"/>
    <property type="match status" value="1"/>
</dbReference>
<evidence type="ECO:0008006" key="4">
    <source>
        <dbReference type="Google" id="ProtNLM"/>
    </source>
</evidence>
<accession>A0ABX9P2M4</accession>
<reference evidence="2 3" key="1">
    <citation type="submission" date="2018-09" db="EMBL/GenBank/DDBJ databases">
        <authorList>
            <person name="Le Fleche-Mateos A."/>
        </authorList>
    </citation>
    <scope>NUCLEOTIDE SEQUENCE [LARGE SCALE GENOMIC DNA]</scope>
    <source>
        <strain evidence="2 3">DSM 30078</strain>
    </source>
</reference>
<dbReference type="CDD" id="cd07520">
    <property type="entry name" value="HAD_like"/>
    <property type="match status" value="1"/>
</dbReference>
<dbReference type="Proteomes" id="UP000284119">
    <property type="component" value="Unassembled WGS sequence"/>
</dbReference>
<dbReference type="RefSeq" id="WP_112163960.1">
    <property type="nucleotide sequence ID" value="NZ_CP065025.1"/>
</dbReference>
<name>A0ABX9P2M4_9GAMM</name>
<dbReference type="InterPro" id="IPR036412">
    <property type="entry name" value="HAD-like_sf"/>
</dbReference>
<sequence>MNKPVVFSDLDDTLFQTRRKMVDELALEPFRPGALDRSMSARSFMTEEQSMLVDWLLEHADFIPVTARGTEEISRVTIPFSSWAIATHGAVILTPQGEPDEEWKAHMLESLAAYRERLLSMQQGITELMAKRNISGWARINYEYGDTPVYLVMKHTDSTRLEELYTIGKEIEATFSTEGFYIHRNSNNIAWLPAPVEKGLATQFLLKKLRAERGVFPVIGLGDSLSDHRFMKLCNWFGMPQQSQFAEEINQKIFAESHHSAGEK</sequence>
<protein>
    <recommendedName>
        <fullName evidence="4">Mannosyl-3-phosphoglycerate phosphatase family</fullName>
    </recommendedName>
</protein>
<dbReference type="InterPro" id="IPR024197">
    <property type="entry name" value="TPP-like"/>
</dbReference>
<dbReference type="PIRSF" id="PIRSF030802">
    <property type="entry name" value="UCP030802"/>
    <property type="match status" value="1"/>
</dbReference>
<evidence type="ECO:0000313" key="2">
    <source>
        <dbReference type="EMBL" id="RJT12945.1"/>
    </source>
</evidence>
<dbReference type="GeneID" id="88083001"/>
<proteinExistence type="predicted"/>
<keyword evidence="1" id="KW-0479">Metal-binding</keyword>
<organism evidence="2 3">
    <name type="scientific">Rahnella inusitata</name>
    <dbReference type="NCBI Taxonomy" id="58169"/>
    <lineage>
        <taxon>Bacteria</taxon>
        <taxon>Pseudomonadati</taxon>
        <taxon>Pseudomonadota</taxon>
        <taxon>Gammaproteobacteria</taxon>
        <taxon>Enterobacterales</taxon>
        <taxon>Yersiniaceae</taxon>
        <taxon>Rahnella</taxon>
    </lineage>
</organism>
<gene>
    <name evidence="2" type="ORF">D5396_13305</name>
</gene>
<evidence type="ECO:0000313" key="3">
    <source>
        <dbReference type="Proteomes" id="UP000284119"/>
    </source>
</evidence>
<comment type="caution">
    <text evidence="2">The sequence shown here is derived from an EMBL/GenBank/DDBJ whole genome shotgun (WGS) entry which is preliminary data.</text>
</comment>
<evidence type="ECO:0000256" key="1">
    <source>
        <dbReference type="ARBA" id="ARBA00022723"/>
    </source>
</evidence>